<proteinExistence type="predicted"/>
<reference evidence="1 2" key="1">
    <citation type="submission" date="2017-10" db="EMBL/GenBank/DDBJ databases">
        <title>Sequencing the genomes of 1000 actinobacteria strains.</title>
        <authorList>
            <person name="Klenk H.-P."/>
        </authorList>
    </citation>
    <scope>NUCLEOTIDE SEQUENCE [LARGE SCALE GENOMIC DNA]</scope>
    <source>
        <strain evidence="1 2">DSM 21574</strain>
    </source>
</reference>
<dbReference type="AlphaFoldDB" id="A0A2A9EDF6"/>
<evidence type="ECO:0000313" key="1">
    <source>
        <dbReference type="EMBL" id="PFG36581.1"/>
    </source>
</evidence>
<dbReference type="Pfam" id="PF16154">
    <property type="entry name" value="DUF4862"/>
    <property type="match status" value="1"/>
</dbReference>
<comment type="caution">
    <text evidence="1">The sequence shown here is derived from an EMBL/GenBank/DDBJ whole genome shotgun (WGS) entry which is preliminary data.</text>
</comment>
<dbReference type="EMBL" id="PDJH01000001">
    <property type="protein sequence ID" value="PFG36581.1"/>
    <property type="molecule type" value="Genomic_DNA"/>
</dbReference>
<keyword evidence="2" id="KW-1185">Reference proteome</keyword>
<dbReference type="InterPro" id="IPR032344">
    <property type="entry name" value="DUF4862"/>
</dbReference>
<accession>A0A2A9EDF6</accession>
<name>A0A2A9EDF6_9MICO</name>
<evidence type="ECO:0000313" key="2">
    <source>
        <dbReference type="Proteomes" id="UP000221394"/>
    </source>
</evidence>
<organism evidence="1 2">
    <name type="scientific">Flavimobilis soli</name>
    <dbReference type="NCBI Taxonomy" id="442709"/>
    <lineage>
        <taxon>Bacteria</taxon>
        <taxon>Bacillati</taxon>
        <taxon>Actinomycetota</taxon>
        <taxon>Actinomycetes</taxon>
        <taxon>Micrococcales</taxon>
        <taxon>Jonesiaceae</taxon>
        <taxon>Flavimobilis</taxon>
    </lineage>
</organism>
<dbReference type="Proteomes" id="UP000221394">
    <property type="component" value="Unassembled WGS sequence"/>
</dbReference>
<gene>
    <name evidence="1" type="ORF">ATL41_1310</name>
</gene>
<sequence length="339" mass="35116">MPTDPPMPALTLGAYAIAPPPETDGGRAERELYDALGDVPFDAYELPLVAEGLPGLELDWVRARVPEDRDLVVTAIPRTMVRLGRDASYGLASSDEDGRQAALADLAVVRDFALRLADASGRRRVLAIEVHSAPGPDGMNGRGGAPGSSEAFARSLVEIASWGLGARVVVEHCDRLVEGQVPEKGFFPVVDEIAAARRADELGAMPLDDGSAALGLSLNWGRSALEDRSGQAPVEHARAAAEAGLLRGVILSGATPEATAWGAPWSDGHIPPRGEAPALAGSTASALDLDAARATFAAAGDGLDYVGAKVSVRPLDASVAERVALAEASLDLVRRAFAG</sequence>
<protein>
    <submittedName>
        <fullName evidence="1">Uncharacterized protein DUF4862</fullName>
    </submittedName>
</protein>